<dbReference type="EMBL" id="CP162601">
    <property type="protein sequence ID" value="XDK24166.1"/>
    <property type="molecule type" value="Genomic_DNA"/>
</dbReference>
<dbReference type="PROSITE" id="PS01129">
    <property type="entry name" value="PSI_RLU"/>
    <property type="match status" value="1"/>
</dbReference>
<dbReference type="PANTHER" id="PTHR21600:SF87">
    <property type="entry name" value="RNA PSEUDOURIDYLATE SYNTHASE DOMAIN-CONTAINING PROTEIN 1"/>
    <property type="match status" value="1"/>
</dbReference>
<dbReference type="InterPro" id="IPR006224">
    <property type="entry name" value="PsdUridine_synth_RluA-like_CS"/>
</dbReference>
<organism evidence="3">
    <name type="scientific">Vibrio sp. HB236076</name>
    <dbReference type="NCBI Taxonomy" id="3232307"/>
    <lineage>
        <taxon>Bacteria</taxon>
        <taxon>Pseudomonadati</taxon>
        <taxon>Pseudomonadota</taxon>
        <taxon>Gammaproteobacteria</taxon>
        <taxon>Vibrionales</taxon>
        <taxon>Vibrionaceae</taxon>
        <taxon>Vibrio</taxon>
    </lineage>
</organism>
<dbReference type="KEGG" id="vih:AB0763_07985"/>
<dbReference type="SUPFAM" id="SSF55120">
    <property type="entry name" value="Pseudouridine synthase"/>
    <property type="match status" value="1"/>
</dbReference>
<dbReference type="InterPro" id="IPR020103">
    <property type="entry name" value="PsdUridine_synth_cat_dom_sf"/>
</dbReference>
<evidence type="ECO:0000313" key="3">
    <source>
        <dbReference type="EMBL" id="XDK24166.1"/>
    </source>
</evidence>
<protein>
    <submittedName>
        <fullName evidence="3">TIGR01621 family pseudouridine synthase</fullName>
    </submittedName>
</protein>
<dbReference type="PANTHER" id="PTHR21600">
    <property type="entry name" value="MITOCHONDRIAL RNA PSEUDOURIDINE SYNTHASE"/>
    <property type="match status" value="1"/>
</dbReference>
<evidence type="ECO:0000259" key="2">
    <source>
        <dbReference type="Pfam" id="PF00849"/>
    </source>
</evidence>
<evidence type="ECO:0000256" key="1">
    <source>
        <dbReference type="ARBA" id="ARBA00010876"/>
    </source>
</evidence>
<dbReference type="GO" id="GO:0009982">
    <property type="term" value="F:pseudouridine synthase activity"/>
    <property type="evidence" value="ECO:0007669"/>
    <property type="project" value="InterPro"/>
</dbReference>
<dbReference type="InterPro" id="IPR006508">
    <property type="entry name" value="PsdUridine_synth_RluA-like"/>
</dbReference>
<dbReference type="AlphaFoldDB" id="A0AB39HDG5"/>
<feature type="domain" description="Pseudouridine synthase RsuA/RluA-like" evidence="2">
    <location>
        <begin position="10"/>
        <end position="153"/>
    </location>
</feature>
<dbReference type="GO" id="GO:0003723">
    <property type="term" value="F:RNA binding"/>
    <property type="evidence" value="ECO:0007669"/>
    <property type="project" value="InterPro"/>
</dbReference>
<accession>A0AB39HDG5</accession>
<gene>
    <name evidence="3" type="ORF">AB0763_07985</name>
</gene>
<dbReference type="InterPro" id="IPR050188">
    <property type="entry name" value="RluA_PseudoU_synthase"/>
</dbReference>
<dbReference type="Pfam" id="PF00849">
    <property type="entry name" value="PseudoU_synth_2"/>
    <property type="match status" value="1"/>
</dbReference>
<dbReference type="Gene3D" id="3.30.2350.10">
    <property type="entry name" value="Pseudouridine synthase"/>
    <property type="match status" value="1"/>
</dbReference>
<proteinExistence type="inferred from homology"/>
<dbReference type="GO" id="GO:0140098">
    <property type="term" value="F:catalytic activity, acting on RNA"/>
    <property type="evidence" value="ECO:0007669"/>
    <property type="project" value="UniProtKB-ARBA"/>
</dbReference>
<dbReference type="RefSeq" id="WP_306100225.1">
    <property type="nucleotide sequence ID" value="NZ_CP162601.1"/>
</dbReference>
<sequence length="236" mass="26901">MFDLIFQHPDFVVINKHPEISVHKDQQEHGLVETVSAVLGLPNLYLVHRLDKMTSGLLILATQAQAAAELAQCFAKREIDKFYLAISAHKPKKKQGLICGDMEKSRRSAWKLMKSQQNPAVTQFFSLSLEQGRRAFLCKPYTGKTHQIRVALKSLSAPILGDGIYTGATDSDRGYLHAYAICFVYQGQRFEFRCDPRTQSQGVYWQSPTLERHLNQGDWQSPWLLNWPTLPGRLTR</sequence>
<name>A0AB39HDG5_9VIBR</name>
<dbReference type="CDD" id="cd02869">
    <property type="entry name" value="PseudoU_synth_RluA_like"/>
    <property type="match status" value="1"/>
</dbReference>
<dbReference type="GO" id="GO:0000455">
    <property type="term" value="P:enzyme-directed rRNA pseudouridine synthesis"/>
    <property type="evidence" value="ECO:0007669"/>
    <property type="project" value="TreeGrafter"/>
</dbReference>
<dbReference type="InterPro" id="IPR006145">
    <property type="entry name" value="PsdUridine_synth_RsuA/RluA"/>
</dbReference>
<comment type="similarity">
    <text evidence="1">Belongs to the pseudouridine synthase RluA family.</text>
</comment>
<dbReference type="NCBIfam" id="TIGR01621">
    <property type="entry name" value="RluA-like"/>
    <property type="match status" value="1"/>
</dbReference>
<reference evidence="3" key="1">
    <citation type="submission" date="2024-07" db="EMBL/GenBank/DDBJ databases">
        <title>Genome Analysis of a Potential Novel Vibrio Species Secreting pH- and Thermo-stable Alginate Lyase and its Application in Producing Alginate Oligosaccharides.</title>
        <authorList>
            <person name="Huang H."/>
            <person name="Bao K."/>
        </authorList>
    </citation>
    <scope>NUCLEOTIDE SEQUENCE</scope>
    <source>
        <strain evidence="3">HB236076</strain>
    </source>
</reference>